<keyword evidence="3" id="KW-1185">Reference proteome</keyword>
<proteinExistence type="predicted"/>
<feature type="coiled-coil region" evidence="1">
    <location>
        <begin position="1"/>
        <end position="28"/>
    </location>
</feature>
<name>A0A9P5YCN2_9AGAR</name>
<protein>
    <submittedName>
        <fullName evidence="2">Uncharacterized protein</fullName>
    </submittedName>
</protein>
<dbReference type="EMBL" id="MU150249">
    <property type="protein sequence ID" value="KAF9465230.1"/>
    <property type="molecule type" value="Genomic_DNA"/>
</dbReference>
<evidence type="ECO:0000313" key="2">
    <source>
        <dbReference type="EMBL" id="KAF9465230.1"/>
    </source>
</evidence>
<dbReference type="Proteomes" id="UP000807353">
    <property type="component" value="Unassembled WGS sequence"/>
</dbReference>
<comment type="caution">
    <text evidence="2">The sequence shown here is derived from an EMBL/GenBank/DDBJ whole genome shotgun (WGS) entry which is preliminary data.</text>
</comment>
<gene>
    <name evidence="2" type="ORF">BDZ94DRAFT_1307370</name>
</gene>
<evidence type="ECO:0000256" key="1">
    <source>
        <dbReference type="SAM" id="Coils"/>
    </source>
</evidence>
<dbReference type="AlphaFoldDB" id="A0A9P5YCN2"/>
<organism evidence="2 3">
    <name type="scientific">Collybia nuda</name>
    <dbReference type="NCBI Taxonomy" id="64659"/>
    <lineage>
        <taxon>Eukaryota</taxon>
        <taxon>Fungi</taxon>
        <taxon>Dikarya</taxon>
        <taxon>Basidiomycota</taxon>
        <taxon>Agaricomycotina</taxon>
        <taxon>Agaricomycetes</taxon>
        <taxon>Agaricomycetidae</taxon>
        <taxon>Agaricales</taxon>
        <taxon>Tricholomatineae</taxon>
        <taxon>Clitocybaceae</taxon>
        <taxon>Collybia</taxon>
    </lineage>
</organism>
<evidence type="ECO:0000313" key="3">
    <source>
        <dbReference type="Proteomes" id="UP000807353"/>
    </source>
</evidence>
<keyword evidence="1" id="KW-0175">Coiled coil</keyword>
<reference evidence="2" key="1">
    <citation type="submission" date="2020-11" db="EMBL/GenBank/DDBJ databases">
        <authorList>
            <consortium name="DOE Joint Genome Institute"/>
            <person name="Ahrendt S."/>
            <person name="Riley R."/>
            <person name="Andreopoulos W."/>
            <person name="Labutti K."/>
            <person name="Pangilinan J."/>
            <person name="Ruiz-Duenas F.J."/>
            <person name="Barrasa J.M."/>
            <person name="Sanchez-Garcia M."/>
            <person name="Camarero S."/>
            <person name="Miyauchi S."/>
            <person name="Serrano A."/>
            <person name="Linde D."/>
            <person name="Babiker R."/>
            <person name="Drula E."/>
            <person name="Ayuso-Fernandez I."/>
            <person name="Pacheco R."/>
            <person name="Padilla G."/>
            <person name="Ferreira P."/>
            <person name="Barriuso J."/>
            <person name="Kellner H."/>
            <person name="Castanera R."/>
            <person name="Alfaro M."/>
            <person name="Ramirez L."/>
            <person name="Pisabarro A.G."/>
            <person name="Kuo A."/>
            <person name="Tritt A."/>
            <person name="Lipzen A."/>
            <person name="He G."/>
            <person name="Yan M."/>
            <person name="Ng V."/>
            <person name="Cullen D."/>
            <person name="Martin F."/>
            <person name="Rosso M.-N."/>
            <person name="Henrissat B."/>
            <person name="Hibbett D."/>
            <person name="Martinez A.T."/>
            <person name="Grigoriev I.V."/>
        </authorList>
    </citation>
    <scope>NUCLEOTIDE SEQUENCE</scope>
    <source>
        <strain evidence="2">CBS 247.69</strain>
    </source>
</reference>
<sequence>MERLESSLKNTQDQADELEFQLLKLKQARKLSTGVLQQLATADATKDTQMLEKSELLVYMPNKKSALENLVFDVDALLMQVAVLEEQLVHSHTTPACYHNLELGV</sequence>
<dbReference type="OrthoDB" id="10255630at2759"/>
<accession>A0A9P5YCN2</accession>